<accession>A0A2M8Z2Q8</accession>
<dbReference type="Proteomes" id="UP000231092">
    <property type="component" value="Unassembled WGS sequence"/>
</dbReference>
<evidence type="ECO:0000313" key="2">
    <source>
        <dbReference type="Proteomes" id="UP000231092"/>
    </source>
</evidence>
<comment type="caution">
    <text evidence="1">The sequence shown here is derived from an EMBL/GenBank/DDBJ whole genome shotgun (WGS) entry which is preliminary data.</text>
</comment>
<dbReference type="AlphaFoldDB" id="A0A2M8Z2Q8"/>
<sequence length="63" mass="7205">MGCFWGGCNNNCRRSCNNNCGCENRSCCETERDECEKERREAYCAGFRDGCNSASRWRGDDDC</sequence>
<gene>
    <name evidence="1" type="ORF">H171_1191</name>
</gene>
<evidence type="ECO:0000313" key="1">
    <source>
        <dbReference type="EMBL" id="PJJ27721.1"/>
    </source>
</evidence>
<dbReference type="EMBL" id="PGET01000001">
    <property type="protein sequence ID" value="PJJ27721.1"/>
    <property type="molecule type" value="Genomic_DNA"/>
</dbReference>
<protein>
    <submittedName>
        <fullName evidence="1">Uncharacterized protein</fullName>
    </submittedName>
</protein>
<name>A0A2M8Z2Q8_9FIRM</name>
<organism evidence="1 2">
    <name type="scientific">[Clostridium] celerecrescens 18A</name>
    <dbReference type="NCBI Taxonomy" id="1286362"/>
    <lineage>
        <taxon>Bacteria</taxon>
        <taxon>Bacillati</taxon>
        <taxon>Bacillota</taxon>
        <taxon>Clostridia</taxon>
        <taxon>Lachnospirales</taxon>
        <taxon>Lachnospiraceae</taxon>
        <taxon>Lacrimispora</taxon>
    </lineage>
</organism>
<reference evidence="1 2" key="1">
    <citation type="submission" date="2017-11" db="EMBL/GenBank/DDBJ databases">
        <title>Understudied soil microbes with underappreciated capabilities: Untangling the Clostridium saccharolyticum group.</title>
        <authorList>
            <person name="Leschine S."/>
        </authorList>
    </citation>
    <scope>NUCLEOTIDE SEQUENCE [LARGE SCALE GENOMIC DNA]</scope>
    <source>
        <strain evidence="1 2">18A</strain>
    </source>
</reference>
<proteinExistence type="predicted"/>